<evidence type="ECO:0000313" key="2">
    <source>
        <dbReference type="EnsemblMetazoa" id="GAUT034801-PA"/>
    </source>
</evidence>
<keyword evidence="1" id="KW-0812">Transmembrane</keyword>
<dbReference type="AlphaFoldDB" id="A0A1A9VEH4"/>
<reference evidence="2" key="1">
    <citation type="submission" date="2020-05" db="UniProtKB">
        <authorList>
            <consortium name="EnsemblMetazoa"/>
        </authorList>
    </citation>
    <scope>IDENTIFICATION</scope>
    <source>
        <strain evidence="2">TTRI</strain>
    </source>
</reference>
<dbReference type="EnsemblMetazoa" id="GAUT034801-RA">
    <property type="protein sequence ID" value="GAUT034801-PA"/>
    <property type="gene ID" value="GAUT034801"/>
</dbReference>
<keyword evidence="1" id="KW-0472">Membrane</keyword>
<organism evidence="2 3">
    <name type="scientific">Glossina austeni</name>
    <name type="common">Savannah tsetse fly</name>
    <dbReference type="NCBI Taxonomy" id="7395"/>
    <lineage>
        <taxon>Eukaryota</taxon>
        <taxon>Metazoa</taxon>
        <taxon>Ecdysozoa</taxon>
        <taxon>Arthropoda</taxon>
        <taxon>Hexapoda</taxon>
        <taxon>Insecta</taxon>
        <taxon>Pterygota</taxon>
        <taxon>Neoptera</taxon>
        <taxon>Endopterygota</taxon>
        <taxon>Diptera</taxon>
        <taxon>Brachycera</taxon>
        <taxon>Muscomorpha</taxon>
        <taxon>Hippoboscoidea</taxon>
        <taxon>Glossinidae</taxon>
        <taxon>Glossina</taxon>
    </lineage>
</organism>
<feature type="transmembrane region" description="Helical" evidence="1">
    <location>
        <begin position="38"/>
        <end position="58"/>
    </location>
</feature>
<keyword evidence="3" id="KW-1185">Reference proteome</keyword>
<proteinExistence type="predicted"/>
<feature type="transmembrane region" description="Helical" evidence="1">
    <location>
        <begin position="12"/>
        <end position="32"/>
    </location>
</feature>
<name>A0A1A9VEH4_GLOAU</name>
<dbReference type="VEuPathDB" id="VectorBase:GAUT034801"/>
<protein>
    <submittedName>
        <fullName evidence="2">Uncharacterized protein</fullName>
    </submittedName>
</protein>
<sequence length="137" mass="14962">MVKIHNSISGKSFVLTNHVSTVAMVFFVILFYDKIFVYLLLFGGKIAYQVNIFVVLCLTQHAFSKSPKGLPTSACNAKLHTCRHSIGTVLDVTVGCTTLVTSALGIGIKDFRKNAIPKKSPRSGNIILESYDILGQI</sequence>
<accession>A0A1A9VEH4</accession>
<keyword evidence="1" id="KW-1133">Transmembrane helix</keyword>
<evidence type="ECO:0000256" key="1">
    <source>
        <dbReference type="SAM" id="Phobius"/>
    </source>
</evidence>
<evidence type="ECO:0000313" key="3">
    <source>
        <dbReference type="Proteomes" id="UP000078200"/>
    </source>
</evidence>
<dbReference type="Proteomes" id="UP000078200">
    <property type="component" value="Unassembled WGS sequence"/>
</dbReference>